<comment type="similarity">
    <text evidence="1">Belongs to the universal stress protein A family.</text>
</comment>
<feature type="domain" description="UspA" evidence="2">
    <location>
        <begin position="2"/>
        <end position="109"/>
    </location>
</feature>
<dbReference type="PANTHER" id="PTHR46268:SF24">
    <property type="entry name" value="UNIVERSAL STRESS PROTEIN"/>
    <property type="match status" value="1"/>
</dbReference>
<dbReference type="KEGG" id="mhi:Mhar_1918"/>
<evidence type="ECO:0000313" key="4">
    <source>
        <dbReference type="Proteomes" id="UP000005877"/>
    </source>
</evidence>
<dbReference type="InterPro" id="IPR006015">
    <property type="entry name" value="Universal_stress_UspA"/>
</dbReference>
<dbReference type="PATRIC" id="fig|1110509.7.peg.2125"/>
<dbReference type="PANTHER" id="PTHR46268">
    <property type="entry name" value="STRESS RESPONSE PROTEIN NHAX"/>
    <property type="match status" value="1"/>
</dbReference>
<name>G7WQ82_METH6</name>
<dbReference type="PRINTS" id="PR01438">
    <property type="entry name" value="UNVRSLSTRESS"/>
</dbReference>
<dbReference type="SUPFAM" id="SSF52402">
    <property type="entry name" value="Adenine nucleotide alpha hydrolases-like"/>
    <property type="match status" value="1"/>
</dbReference>
<dbReference type="Proteomes" id="UP000005877">
    <property type="component" value="Chromosome"/>
</dbReference>
<dbReference type="CDD" id="cd00293">
    <property type="entry name" value="USP-like"/>
    <property type="match status" value="1"/>
</dbReference>
<dbReference type="AlphaFoldDB" id="G7WQ82"/>
<dbReference type="Gene3D" id="3.40.50.620">
    <property type="entry name" value="HUPs"/>
    <property type="match status" value="1"/>
</dbReference>
<reference evidence="3 4" key="1">
    <citation type="journal article" date="2012" name="PLoS ONE">
        <title>The genome characteristics and predicted function of methyl-group oxidation pathway in the obligate aceticlastic methanogens, Methanosaeta spp.</title>
        <authorList>
            <person name="Zhu J."/>
            <person name="Zheng H."/>
            <person name="Ai G."/>
            <person name="Zhang G."/>
            <person name="Liu D."/>
            <person name="Liu X."/>
            <person name="Dong X."/>
        </authorList>
    </citation>
    <scope>NUCLEOTIDE SEQUENCE [LARGE SCALE GENOMIC DNA]</scope>
    <source>
        <strain evidence="3 4">6Ac</strain>
    </source>
</reference>
<dbReference type="Pfam" id="PF00582">
    <property type="entry name" value="Usp"/>
    <property type="match status" value="1"/>
</dbReference>
<keyword evidence="4" id="KW-1185">Reference proteome</keyword>
<evidence type="ECO:0000256" key="1">
    <source>
        <dbReference type="ARBA" id="ARBA00008791"/>
    </source>
</evidence>
<evidence type="ECO:0000313" key="3">
    <source>
        <dbReference type="EMBL" id="AET65274.1"/>
    </source>
</evidence>
<sequence length="110" mass="11826">MTVLYVVEPVVITDVSHNIVDDVVVGMRRSRMKDAEKATNSVEELAKAAGVPAEKKIVEGYPAEVILEISTGMDVVVVGSMGRTGLTRFLLGSVAEKVVRNSEVPVMIVQ</sequence>
<evidence type="ECO:0000259" key="2">
    <source>
        <dbReference type="Pfam" id="PF00582"/>
    </source>
</evidence>
<proteinExistence type="inferred from homology"/>
<dbReference type="HOGENOM" id="CLU_049301_11_1_2"/>
<gene>
    <name evidence="3" type="ordered locus">Mhar_1918</name>
</gene>
<organism evidence="3 4">
    <name type="scientific">Methanothrix harundinacea (strain 6Ac)</name>
    <name type="common">Methanosaeta harundinacea</name>
    <dbReference type="NCBI Taxonomy" id="1110509"/>
    <lineage>
        <taxon>Archaea</taxon>
        <taxon>Methanobacteriati</taxon>
        <taxon>Methanobacteriota</taxon>
        <taxon>Stenosarchaea group</taxon>
        <taxon>Methanomicrobia</taxon>
        <taxon>Methanotrichales</taxon>
        <taxon>Methanotrichaceae</taxon>
        <taxon>Methanothrix</taxon>
    </lineage>
</organism>
<dbReference type="InterPro" id="IPR006016">
    <property type="entry name" value="UspA"/>
</dbReference>
<dbReference type="InterPro" id="IPR014729">
    <property type="entry name" value="Rossmann-like_a/b/a_fold"/>
</dbReference>
<dbReference type="EMBL" id="CP003117">
    <property type="protein sequence ID" value="AET65274.1"/>
    <property type="molecule type" value="Genomic_DNA"/>
</dbReference>
<protein>
    <submittedName>
        <fullName evidence="3">UspA domain protein</fullName>
    </submittedName>
</protein>
<accession>G7WQ82</accession>
<dbReference type="STRING" id="1110509.Mhar_1918"/>